<gene>
    <name evidence="2" type="ORF">QWZ10_03500</name>
</gene>
<sequence>MQAGITASLNVALNVHAAELQLPDGTHLRRAKVGLIDGAGNSATHMAAAVLALDGLVTQASPGRPHYPAHRAGHVLVHCRGGRSRSVAVLALYLHLKAPGDFPSLGQTIAMIRELRGNRATYPLPDMLSLADELARGEALALLLRG</sequence>
<dbReference type="Proteomes" id="UP001243846">
    <property type="component" value="Unassembled WGS sequence"/>
</dbReference>
<proteinExistence type="predicted"/>
<accession>A0ABT8D6S8</accession>
<dbReference type="EMBL" id="JAUFRC010000001">
    <property type="protein sequence ID" value="MDN3711115.1"/>
    <property type="molecule type" value="Genomic_DNA"/>
</dbReference>
<evidence type="ECO:0000259" key="1">
    <source>
        <dbReference type="PROSITE" id="PS50056"/>
    </source>
</evidence>
<organism evidence="2 3">
    <name type="scientific">Paracoccus cavernae</name>
    <dbReference type="NCBI Taxonomy" id="1571207"/>
    <lineage>
        <taxon>Bacteria</taxon>
        <taxon>Pseudomonadati</taxon>
        <taxon>Pseudomonadota</taxon>
        <taxon>Alphaproteobacteria</taxon>
        <taxon>Rhodobacterales</taxon>
        <taxon>Paracoccaceae</taxon>
        <taxon>Paracoccus</taxon>
    </lineage>
</organism>
<dbReference type="PROSITE" id="PS50056">
    <property type="entry name" value="TYR_PHOSPHATASE_2"/>
    <property type="match status" value="1"/>
</dbReference>
<comment type="caution">
    <text evidence="2">The sequence shown here is derived from an EMBL/GenBank/DDBJ whole genome shotgun (WGS) entry which is preliminary data.</text>
</comment>
<keyword evidence="3" id="KW-1185">Reference proteome</keyword>
<dbReference type="Gene3D" id="3.90.190.10">
    <property type="entry name" value="Protein tyrosine phosphatase superfamily"/>
    <property type="match status" value="1"/>
</dbReference>
<dbReference type="InterPro" id="IPR000387">
    <property type="entry name" value="Tyr_Pase_dom"/>
</dbReference>
<evidence type="ECO:0000313" key="2">
    <source>
        <dbReference type="EMBL" id="MDN3711115.1"/>
    </source>
</evidence>
<reference evidence="3" key="1">
    <citation type="journal article" date="2019" name="Int. J. Syst. Evol. Microbiol.">
        <title>The Global Catalogue of Microorganisms (GCM) 10K type strain sequencing project: providing services to taxonomists for standard genome sequencing and annotation.</title>
        <authorList>
            <consortium name="The Broad Institute Genomics Platform"/>
            <consortium name="The Broad Institute Genome Sequencing Center for Infectious Disease"/>
            <person name="Wu L."/>
            <person name="Ma J."/>
        </authorList>
    </citation>
    <scope>NUCLEOTIDE SEQUENCE [LARGE SCALE GENOMIC DNA]</scope>
    <source>
        <strain evidence="3">CECT 8482</strain>
    </source>
</reference>
<feature type="domain" description="Tyrosine specific protein phosphatases" evidence="1">
    <location>
        <begin position="47"/>
        <end position="116"/>
    </location>
</feature>
<evidence type="ECO:0000313" key="3">
    <source>
        <dbReference type="Proteomes" id="UP001243846"/>
    </source>
</evidence>
<name>A0ABT8D6S8_9RHOB</name>
<dbReference type="InterPro" id="IPR029021">
    <property type="entry name" value="Prot-tyrosine_phosphatase-like"/>
</dbReference>
<dbReference type="SUPFAM" id="SSF52799">
    <property type="entry name" value="(Phosphotyrosine protein) phosphatases II"/>
    <property type="match status" value="1"/>
</dbReference>
<protein>
    <submittedName>
        <fullName evidence="2">Protein phosphatase</fullName>
    </submittedName>
</protein>